<proteinExistence type="predicted"/>
<evidence type="ECO:0000313" key="1">
    <source>
        <dbReference type="EMBL" id="VFJ13270.1"/>
    </source>
</evidence>
<dbReference type="AlphaFoldDB" id="A0A484IC78"/>
<dbReference type="KEGG" id="nfn:NFRAN_0948"/>
<keyword evidence="2" id="KW-1185">Reference proteome</keyword>
<organism evidence="1 2">
    <name type="scientific">Candidatus Nitrosocosmicus franklandianus</name>
    <dbReference type="NCBI Taxonomy" id="1798806"/>
    <lineage>
        <taxon>Archaea</taxon>
        <taxon>Nitrososphaerota</taxon>
        <taxon>Nitrososphaeria</taxon>
        <taxon>Nitrososphaerales</taxon>
        <taxon>Nitrososphaeraceae</taxon>
        <taxon>Candidatus Nitrosocosmicus</taxon>
    </lineage>
</organism>
<protein>
    <submittedName>
        <fullName evidence="1">Uncharacterized protein</fullName>
    </submittedName>
</protein>
<evidence type="ECO:0000313" key="2">
    <source>
        <dbReference type="Proteomes" id="UP000294299"/>
    </source>
</evidence>
<accession>A0A484IC78</accession>
<gene>
    <name evidence="1" type="ORF">NFRAN_0948</name>
</gene>
<reference evidence="1 2" key="1">
    <citation type="submission" date="2019-02" db="EMBL/GenBank/DDBJ databases">
        <authorList>
            <person name="Lehtovirta-Morley E L."/>
        </authorList>
    </citation>
    <scope>NUCLEOTIDE SEQUENCE [LARGE SCALE GENOMIC DNA]</scope>
    <source>
        <strain evidence="1">NFRAN1</strain>
    </source>
</reference>
<sequence length="76" mass="8786">MNIFQHIISTENKKIARRSFHRVSQLSRIIIRGLSCSYDILENKFLIVSKDIHKTVRGNLHNRGLYVFNLGSSSIT</sequence>
<name>A0A484IC78_9ARCH</name>
<dbReference type="EMBL" id="LR216287">
    <property type="protein sequence ID" value="VFJ13270.1"/>
    <property type="molecule type" value="Genomic_DNA"/>
</dbReference>
<dbReference type="Proteomes" id="UP000294299">
    <property type="component" value="Chromosome NFRAN"/>
</dbReference>